<dbReference type="Gene3D" id="1.10.530.10">
    <property type="match status" value="1"/>
</dbReference>
<dbReference type="AlphaFoldDB" id="A0A1M7R1K8"/>
<accession>A0A1M7R1K8</accession>
<proteinExistence type="predicted"/>
<keyword evidence="3" id="KW-1185">Reference proteome</keyword>
<gene>
    <name evidence="2" type="ORF">SAMN05192549_109141</name>
</gene>
<dbReference type="Pfam" id="PF01464">
    <property type="entry name" value="SLT"/>
    <property type="match status" value="1"/>
</dbReference>
<evidence type="ECO:0000259" key="1">
    <source>
        <dbReference type="Pfam" id="PF01464"/>
    </source>
</evidence>
<dbReference type="STRING" id="551987.SAMN05192549_109141"/>
<organism evidence="2 3">
    <name type="scientific">Duganella sacchari</name>
    <dbReference type="NCBI Taxonomy" id="551987"/>
    <lineage>
        <taxon>Bacteria</taxon>
        <taxon>Pseudomonadati</taxon>
        <taxon>Pseudomonadota</taxon>
        <taxon>Betaproteobacteria</taxon>
        <taxon>Burkholderiales</taxon>
        <taxon>Oxalobacteraceae</taxon>
        <taxon>Telluria group</taxon>
        <taxon>Duganella</taxon>
    </lineage>
</organism>
<dbReference type="OrthoDB" id="8594191at2"/>
<dbReference type="InterPro" id="IPR008258">
    <property type="entry name" value="Transglycosylase_SLT_dom_1"/>
</dbReference>
<dbReference type="Proteomes" id="UP000184339">
    <property type="component" value="Unassembled WGS sequence"/>
</dbReference>
<evidence type="ECO:0000313" key="3">
    <source>
        <dbReference type="Proteomes" id="UP000184339"/>
    </source>
</evidence>
<feature type="domain" description="Transglycosylase SLT" evidence="1">
    <location>
        <begin position="42"/>
        <end position="142"/>
    </location>
</feature>
<sequence>MNSRTAVKMQVARLTPISDTRPAEVKVDESGRLREIRALVIANNRSTLDTDTIICQIYMESRFDKNANAQGSSARGLMQLLRAPVRELARLNNLAKPRAMRRPESDLYREADAFHDSLDMLNEALNIQTGTAYLQALIDKRPTATAQVAIEEAYKDYRGIRNGIYYRRIKAAADKLSSHPDTMQILRDMVK</sequence>
<protein>
    <submittedName>
        <fullName evidence="2">Transglycosylase SLT domain-containing protein</fullName>
    </submittedName>
</protein>
<dbReference type="InterPro" id="IPR023346">
    <property type="entry name" value="Lysozyme-like_dom_sf"/>
</dbReference>
<name>A0A1M7R1K8_9BURK</name>
<evidence type="ECO:0000313" key="2">
    <source>
        <dbReference type="EMBL" id="SHN38512.1"/>
    </source>
</evidence>
<dbReference type="RefSeq" id="WP_084560261.1">
    <property type="nucleotide sequence ID" value="NZ_FRCX01000009.1"/>
</dbReference>
<dbReference type="EMBL" id="FRCX01000009">
    <property type="protein sequence ID" value="SHN38512.1"/>
    <property type="molecule type" value="Genomic_DNA"/>
</dbReference>
<dbReference type="SUPFAM" id="SSF53955">
    <property type="entry name" value="Lysozyme-like"/>
    <property type="match status" value="1"/>
</dbReference>
<reference evidence="3" key="1">
    <citation type="submission" date="2016-11" db="EMBL/GenBank/DDBJ databases">
        <authorList>
            <person name="Varghese N."/>
            <person name="Submissions S."/>
        </authorList>
    </citation>
    <scope>NUCLEOTIDE SEQUENCE [LARGE SCALE GENOMIC DNA]</scope>
    <source>
        <strain evidence="3">Sac-22</strain>
    </source>
</reference>